<gene>
    <name evidence="1" type="ORF">NCTC11432_00032</name>
</gene>
<sequence>MAIIFLNQSECPVCKKTLDKGQDIVLFPPFTSDKNHQFYLFNDEGAHRSCLQKAKLGTEALKFLEIILRYK</sequence>
<protein>
    <submittedName>
        <fullName evidence="1">Uncharacterized protein</fullName>
    </submittedName>
</protein>
<dbReference type="EMBL" id="LR134289">
    <property type="protein sequence ID" value="VEE04463.1"/>
    <property type="molecule type" value="Genomic_DNA"/>
</dbReference>
<evidence type="ECO:0000313" key="2">
    <source>
        <dbReference type="Proteomes" id="UP000279227"/>
    </source>
</evidence>
<reference evidence="1 2" key="1">
    <citation type="submission" date="2018-12" db="EMBL/GenBank/DDBJ databases">
        <authorList>
            <consortium name="Pathogen Informatics"/>
        </authorList>
    </citation>
    <scope>NUCLEOTIDE SEQUENCE [LARGE SCALE GENOMIC DNA]</scope>
    <source>
        <strain evidence="1 2">NCTC11432</strain>
    </source>
</reference>
<dbReference type="OrthoDB" id="1257558at2"/>
<name>A0A3S4QTG3_CHRGE</name>
<evidence type="ECO:0000313" key="1">
    <source>
        <dbReference type="EMBL" id="VEE04463.1"/>
    </source>
</evidence>
<proteinExistence type="predicted"/>
<organism evidence="1 2">
    <name type="scientific">Chryseobacterium gleum</name>
    <name type="common">Flavobacterium gleum</name>
    <dbReference type="NCBI Taxonomy" id="250"/>
    <lineage>
        <taxon>Bacteria</taxon>
        <taxon>Pseudomonadati</taxon>
        <taxon>Bacteroidota</taxon>
        <taxon>Flavobacteriia</taxon>
        <taxon>Flavobacteriales</taxon>
        <taxon>Weeksellaceae</taxon>
        <taxon>Chryseobacterium group</taxon>
        <taxon>Chryseobacterium</taxon>
    </lineage>
</organism>
<dbReference type="KEGG" id="cgle:NCTC11432_00032"/>
<dbReference type="Proteomes" id="UP000279227">
    <property type="component" value="Chromosome"/>
</dbReference>
<dbReference type="AlphaFoldDB" id="A0A3S4QTG3"/>
<accession>A0A3S4QTG3</accession>